<gene>
    <name evidence="1" type="ORF">BDV37DRAFT_78851</name>
</gene>
<accession>A0A5N6I8W2</accession>
<sequence length="280" mass="31849">MLQKARSLLNRSSTSFQVLSDLHLELNSQYASYDIPVCADHLILAGDIGRLADYDSYRHFLQKQTDRFKQVFLILGNHEFYNGTFAAGLEKASQLEQEPCFNGRLIVLQQRRYDIPDSAVTILGCTLWSHVPHASRDIVREKIRDLRSIEGWSIDDHNANYASDLAWLLNEMKAVRRENGDVERQRSVLVVTHHAPLLRGTSSPRHANNSWGVAFATDVLSQIPLDGVKVWVFGHTHYSTDFKEGGTRVVSNQRGYVQPWRNSGEDTLDGFDVRKVIRVS</sequence>
<dbReference type="Pfam" id="PF00149">
    <property type="entry name" value="Metallophos"/>
    <property type="match status" value="1"/>
</dbReference>
<dbReference type="OrthoDB" id="550558at2759"/>
<proteinExistence type="predicted"/>
<evidence type="ECO:0000313" key="1">
    <source>
        <dbReference type="EMBL" id="KAE8409542.1"/>
    </source>
</evidence>
<dbReference type="SUPFAM" id="SSF56300">
    <property type="entry name" value="Metallo-dependent phosphatases"/>
    <property type="match status" value="1"/>
</dbReference>
<protein>
    <submittedName>
        <fullName evidence="1">Metallo-dependent phosphatase-like protein</fullName>
    </submittedName>
</protein>
<organism evidence="1 2">
    <name type="scientific">Aspergillus pseudonomiae</name>
    <dbReference type="NCBI Taxonomy" id="1506151"/>
    <lineage>
        <taxon>Eukaryota</taxon>
        <taxon>Fungi</taxon>
        <taxon>Dikarya</taxon>
        <taxon>Ascomycota</taxon>
        <taxon>Pezizomycotina</taxon>
        <taxon>Eurotiomycetes</taxon>
        <taxon>Eurotiomycetidae</taxon>
        <taxon>Eurotiales</taxon>
        <taxon>Aspergillaceae</taxon>
        <taxon>Aspergillus</taxon>
        <taxon>Aspergillus subgen. Circumdati</taxon>
    </lineage>
</organism>
<dbReference type="PANTHER" id="PTHR37844:SF2">
    <property type="entry name" value="SER_THR PROTEIN PHOSPHATASE SUPERFAMILY (AFU_ORTHOLOGUE AFUA_1G14840)"/>
    <property type="match status" value="1"/>
</dbReference>
<dbReference type="Proteomes" id="UP000325579">
    <property type="component" value="Unassembled WGS sequence"/>
</dbReference>
<dbReference type="EMBL" id="ML736739">
    <property type="protein sequence ID" value="KAE8409542.1"/>
    <property type="molecule type" value="Genomic_DNA"/>
</dbReference>
<dbReference type="RefSeq" id="XP_031946861.1">
    <property type="nucleotide sequence ID" value="XM_032091219.1"/>
</dbReference>
<keyword evidence="2" id="KW-1185">Reference proteome</keyword>
<dbReference type="InterPro" id="IPR004843">
    <property type="entry name" value="Calcineurin-like_PHP"/>
</dbReference>
<dbReference type="GO" id="GO:0016787">
    <property type="term" value="F:hydrolase activity"/>
    <property type="evidence" value="ECO:0007669"/>
    <property type="project" value="InterPro"/>
</dbReference>
<accession>A0A5N7DSX4</accession>
<evidence type="ECO:0000313" key="2">
    <source>
        <dbReference type="Proteomes" id="UP000325579"/>
    </source>
</evidence>
<reference evidence="1 2" key="1">
    <citation type="submission" date="2019-04" db="EMBL/GenBank/DDBJ databases">
        <authorList>
            <consortium name="DOE Joint Genome Institute"/>
            <person name="Mondo S."/>
            <person name="Kjaerbolling I."/>
            <person name="Vesth T."/>
            <person name="Frisvad J.C."/>
            <person name="Nybo J.L."/>
            <person name="Theobald S."/>
            <person name="Kildgaard S."/>
            <person name="Isbrandt T."/>
            <person name="Kuo A."/>
            <person name="Sato A."/>
            <person name="Lyhne E.K."/>
            <person name="Kogle M.E."/>
            <person name="Wiebenga A."/>
            <person name="Kun R.S."/>
            <person name="Lubbers R.J."/>
            <person name="Makela M.R."/>
            <person name="Barry K."/>
            <person name="Chovatia M."/>
            <person name="Clum A."/>
            <person name="Daum C."/>
            <person name="Haridas S."/>
            <person name="He G."/>
            <person name="LaButti K."/>
            <person name="Lipzen A."/>
            <person name="Riley R."/>
            <person name="Salamov A."/>
            <person name="Simmons B.A."/>
            <person name="Magnuson J.K."/>
            <person name="Henrissat B."/>
            <person name="Mortensen U.H."/>
            <person name="Larsen T.O."/>
            <person name="Devries R.P."/>
            <person name="Grigoriev I.V."/>
            <person name="Machida M."/>
            <person name="Baker S.E."/>
            <person name="Andersen M.R."/>
            <person name="Cantor M.N."/>
            <person name="Hua S.X."/>
        </authorList>
    </citation>
    <scope>NUCLEOTIDE SEQUENCE [LARGE SCALE GENOMIC DNA]</scope>
    <source>
        <strain evidence="1 2">CBS 119388</strain>
    </source>
</reference>
<dbReference type="AlphaFoldDB" id="A0A5N7DSX4"/>
<dbReference type="GeneID" id="43675910"/>
<dbReference type="PANTHER" id="PTHR37844">
    <property type="entry name" value="SER/THR PROTEIN PHOSPHATASE SUPERFAMILY (AFU_ORTHOLOGUE AFUA_1G14840)"/>
    <property type="match status" value="1"/>
</dbReference>
<dbReference type="Gene3D" id="3.60.21.10">
    <property type="match status" value="1"/>
</dbReference>
<dbReference type="InterPro" id="IPR029052">
    <property type="entry name" value="Metallo-depent_PP-like"/>
</dbReference>
<name>A0A5N7DSX4_9EURO</name>